<dbReference type="PANTHER" id="PTHR15605:SF2">
    <property type="entry name" value="KINESIN-ASSOCIATED PROTEIN 3"/>
    <property type="match status" value="1"/>
</dbReference>
<dbReference type="InterPro" id="IPR011989">
    <property type="entry name" value="ARM-like"/>
</dbReference>
<dbReference type="GO" id="GO:0005930">
    <property type="term" value="C:axoneme"/>
    <property type="evidence" value="ECO:0007669"/>
    <property type="project" value="TreeGrafter"/>
</dbReference>
<reference evidence="2" key="2">
    <citation type="submission" date="2016-06" db="UniProtKB">
        <authorList>
            <consortium name="WormBaseParasite"/>
        </authorList>
    </citation>
    <scope>IDENTIFICATION</scope>
</reference>
<dbReference type="PANTHER" id="PTHR15605">
    <property type="entry name" value="KINESIN-ASSOCIATED PROTEINS"/>
    <property type="match status" value="1"/>
</dbReference>
<sequence length="801" mass="90126">MELEMDAHSLEQALVLRFVDGGNKRQRRIDTAAVARLVLDQCKPLITSDRLSELERLIFYLQKRHISGKADSDPLSGTEMRAKLEDLENYMELLYEEGEPKQRGVALLSELVRHVETTHLAQIVENEQLMGALTRVWREDSRKNFELAIHLAQLFHRLSQFAPFHATLSHLKIGLLSVQMVEFELGRWDLWREQTREMAETERRKWEYAMRKQDQLIALVLRILLNLADDLRAEHKMLRKGLLPMLFRALEHSSSPQLLTAAVKFLWKLSQFTENQLYIGSTAGAIDRLASLMAPQSSKPGAEDAPKSGSHLPLASSEFLNALCSLLFNCSFESAFRRSMVNVGLVSLLAPHISENDVTLGLLYQLSIVDDAKAMIAFTDCIPVLLNLLLCEDRLPSTGDGQAKEERRRRRSLLVKSLLVNIMLEKRNAQLLCGSEGQGLDSLMAFALDGVDGDVLALKIGRNIVSHEGPTREMFLKWVPQLLENAIEKTQPPMPTNGNNCKSSSAVFFALECMAICAQLPNANWVQLEDSHKVVAFLARILRQIQRNGGDELSSSFDGSLDRRKVRERCEERKDTDGVKADKNKTARVAVTDDVLLQAVQWCGSLAGHSLEMAEKVERHLLPLVVLTLNKRQEDDEIVLQCVFVFVSLLAHGGELAKRICCSAGSATTITMTEEESRQKKHNLDGEEGRQSSNVIPLLLLNLMHDRNPQMRALCEQALQLVAKVNAYWRERIQGVRFRWHNAQWLEMVQTPTDGPPSAIVELTSDEAGEAVRFNQTNGGRLIVEGGHVLNSEQLLMGTEF</sequence>
<dbReference type="InterPro" id="IPR008658">
    <property type="entry name" value="KAP3"/>
</dbReference>
<dbReference type="GO" id="GO:0019894">
    <property type="term" value="F:kinesin binding"/>
    <property type="evidence" value="ECO:0007669"/>
    <property type="project" value="InterPro"/>
</dbReference>
<evidence type="ECO:0000313" key="2">
    <source>
        <dbReference type="WBParaSite" id="GPLIN_000882400"/>
    </source>
</evidence>
<dbReference type="SMART" id="SM01297">
    <property type="entry name" value="KAP"/>
    <property type="match status" value="1"/>
</dbReference>
<proteinExistence type="predicted"/>
<dbReference type="GO" id="GO:0016939">
    <property type="term" value="C:kinesin II complex"/>
    <property type="evidence" value="ECO:0007669"/>
    <property type="project" value="TreeGrafter"/>
</dbReference>
<dbReference type="GO" id="GO:0044782">
    <property type="term" value="P:cilium organization"/>
    <property type="evidence" value="ECO:0007669"/>
    <property type="project" value="TreeGrafter"/>
</dbReference>
<dbReference type="Proteomes" id="UP000050741">
    <property type="component" value="Unassembled WGS sequence"/>
</dbReference>
<evidence type="ECO:0000313" key="1">
    <source>
        <dbReference type="Proteomes" id="UP000050741"/>
    </source>
</evidence>
<organism evidence="1 2">
    <name type="scientific">Globodera pallida</name>
    <name type="common">Potato cyst nematode worm</name>
    <name type="synonym">Heterodera pallida</name>
    <dbReference type="NCBI Taxonomy" id="36090"/>
    <lineage>
        <taxon>Eukaryota</taxon>
        <taxon>Metazoa</taxon>
        <taxon>Ecdysozoa</taxon>
        <taxon>Nematoda</taxon>
        <taxon>Chromadorea</taxon>
        <taxon>Rhabditida</taxon>
        <taxon>Tylenchina</taxon>
        <taxon>Tylenchomorpha</taxon>
        <taxon>Tylenchoidea</taxon>
        <taxon>Heteroderidae</taxon>
        <taxon>Heteroderinae</taxon>
        <taxon>Globodera</taxon>
    </lineage>
</organism>
<dbReference type="Gene3D" id="1.25.10.10">
    <property type="entry name" value="Leucine-rich Repeat Variant"/>
    <property type="match status" value="2"/>
</dbReference>
<dbReference type="GO" id="GO:0035869">
    <property type="term" value="C:ciliary transition zone"/>
    <property type="evidence" value="ECO:0007669"/>
    <property type="project" value="TreeGrafter"/>
</dbReference>
<dbReference type="WBParaSite" id="GPLIN_000882400">
    <property type="protein sequence ID" value="GPLIN_000882400"/>
    <property type="gene ID" value="GPLIN_000882400"/>
</dbReference>
<keyword evidence="1" id="KW-1185">Reference proteome</keyword>
<dbReference type="SUPFAM" id="SSF48371">
    <property type="entry name" value="ARM repeat"/>
    <property type="match status" value="1"/>
</dbReference>
<accession>A0A183C7H8</accession>
<name>A0A183C7H8_GLOPA</name>
<dbReference type="AlphaFoldDB" id="A0A183C7H8"/>
<reference evidence="1" key="1">
    <citation type="submission" date="2014-05" db="EMBL/GenBank/DDBJ databases">
        <title>The genome and life-stage specific transcriptomes of Globodera pallida elucidate key aspects of plant parasitism by a cyst nematode.</title>
        <authorList>
            <person name="Cotton J.A."/>
            <person name="Lilley C.J."/>
            <person name="Jones L.M."/>
            <person name="Kikuchi T."/>
            <person name="Reid A.J."/>
            <person name="Thorpe P."/>
            <person name="Tsai I.J."/>
            <person name="Beasley H."/>
            <person name="Blok V."/>
            <person name="Cock P.J.A."/>
            <person name="Van den Akker S.E."/>
            <person name="Holroyd N."/>
            <person name="Hunt M."/>
            <person name="Mantelin S."/>
            <person name="Naghra H."/>
            <person name="Pain A."/>
            <person name="Palomares-Rius J.E."/>
            <person name="Zarowiecki M."/>
            <person name="Berriman M."/>
            <person name="Jones J.T."/>
            <person name="Urwin P.E."/>
        </authorList>
    </citation>
    <scope>NUCLEOTIDE SEQUENCE [LARGE SCALE GENOMIC DNA]</scope>
    <source>
        <strain evidence="1">Lindley</strain>
    </source>
</reference>
<dbReference type="Pfam" id="PF05804">
    <property type="entry name" value="KAP"/>
    <property type="match status" value="2"/>
</dbReference>
<protein>
    <submittedName>
        <fullName evidence="2">Kinesin-associated protein</fullName>
    </submittedName>
</protein>
<dbReference type="GO" id="GO:0007018">
    <property type="term" value="P:microtubule-based movement"/>
    <property type="evidence" value="ECO:0007669"/>
    <property type="project" value="TreeGrafter"/>
</dbReference>
<dbReference type="InterPro" id="IPR016024">
    <property type="entry name" value="ARM-type_fold"/>
</dbReference>